<evidence type="ECO:0000256" key="4">
    <source>
        <dbReference type="ARBA" id="ARBA00023306"/>
    </source>
</evidence>
<dbReference type="OrthoDB" id="5353095at2759"/>
<keyword evidence="3" id="KW-0132">Cell division</keyword>
<dbReference type="InterPro" id="IPR006671">
    <property type="entry name" value="Cyclin_N"/>
</dbReference>
<evidence type="ECO:0000313" key="7">
    <source>
        <dbReference type="EMBL" id="RVE71095.1"/>
    </source>
</evidence>
<dbReference type="Pfam" id="PF00134">
    <property type="entry name" value="Cyclin_N"/>
    <property type="match status" value="1"/>
</dbReference>
<dbReference type="Gene3D" id="1.10.472.10">
    <property type="entry name" value="Cyclin-like"/>
    <property type="match status" value="1"/>
</dbReference>
<dbReference type="SUPFAM" id="SSF47954">
    <property type="entry name" value="Cyclin-like"/>
    <property type="match status" value="1"/>
</dbReference>
<evidence type="ECO:0000259" key="6">
    <source>
        <dbReference type="Pfam" id="PF00134"/>
    </source>
</evidence>
<evidence type="ECO:0000256" key="1">
    <source>
        <dbReference type="ARBA" id="ARBA00008742"/>
    </source>
</evidence>
<feature type="region of interest" description="Disordered" evidence="5">
    <location>
        <begin position="109"/>
        <end position="144"/>
    </location>
</feature>
<comment type="similarity">
    <text evidence="1">Belongs to the cyclin family.</text>
</comment>
<keyword evidence="2" id="KW-0597">Phosphoprotein</keyword>
<dbReference type="GO" id="GO:0051726">
    <property type="term" value="P:regulation of cell cycle"/>
    <property type="evidence" value="ECO:0007669"/>
    <property type="project" value="InterPro"/>
</dbReference>
<reference evidence="7 8" key="1">
    <citation type="submission" date="2018-11" db="EMBL/GenBank/DDBJ databases">
        <authorList>
            <person name="Lopez-Roques C."/>
            <person name="Donnadieu C."/>
            <person name="Bouchez O."/>
            <person name="Klopp C."/>
            <person name="Cabau C."/>
            <person name="Zahm M."/>
        </authorList>
    </citation>
    <scope>NUCLEOTIDE SEQUENCE [LARGE SCALE GENOMIC DNA]</scope>
    <source>
        <strain evidence="7">RS831</strain>
        <tissue evidence="7">Whole body</tissue>
    </source>
</reference>
<dbReference type="EMBL" id="CM012443">
    <property type="protein sequence ID" value="RVE71095.1"/>
    <property type="molecule type" value="Genomic_DNA"/>
</dbReference>
<dbReference type="GO" id="GO:0051301">
    <property type="term" value="P:cell division"/>
    <property type="evidence" value="ECO:0007669"/>
    <property type="project" value="UniProtKB-KW"/>
</dbReference>
<feature type="compositionally biased region" description="Polar residues" evidence="5">
    <location>
        <begin position="240"/>
        <end position="252"/>
    </location>
</feature>
<proteinExistence type="inferred from homology"/>
<dbReference type="AlphaFoldDB" id="A0A437D7F9"/>
<accession>A0A437D7F9</accession>
<evidence type="ECO:0000313" key="8">
    <source>
        <dbReference type="Proteomes" id="UP000283210"/>
    </source>
</evidence>
<dbReference type="PIRSF" id="PIRSF025798">
    <property type="entry name" value="Cables"/>
    <property type="match status" value="1"/>
</dbReference>
<feature type="compositionally biased region" description="Low complexity" evidence="5">
    <location>
        <begin position="218"/>
        <end position="239"/>
    </location>
</feature>
<protein>
    <recommendedName>
        <fullName evidence="6">Cyclin N-terminal domain-containing protein</fullName>
    </recommendedName>
</protein>
<dbReference type="InterPro" id="IPR036915">
    <property type="entry name" value="Cyclin-like_sf"/>
</dbReference>
<evidence type="ECO:0000256" key="2">
    <source>
        <dbReference type="ARBA" id="ARBA00022553"/>
    </source>
</evidence>
<feature type="region of interest" description="Disordered" evidence="5">
    <location>
        <begin position="72"/>
        <end position="91"/>
    </location>
</feature>
<feature type="region of interest" description="Disordered" evidence="5">
    <location>
        <begin position="212"/>
        <end position="270"/>
    </location>
</feature>
<dbReference type="PANTHER" id="PTHR22896">
    <property type="entry name" value="CDK5 AND ABL1 ENZYME SUBSTRATE 1"/>
    <property type="match status" value="1"/>
</dbReference>
<keyword evidence="4" id="KW-0131">Cell cycle</keyword>
<dbReference type="InterPro" id="IPR012388">
    <property type="entry name" value="CABLES1/2"/>
</dbReference>
<reference evidence="7 8" key="2">
    <citation type="submission" date="2019-01" db="EMBL/GenBank/DDBJ databases">
        <title>A chromosome length genome reference of the Java medaka (oryzias javanicus).</title>
        <authorList>
            <person name="Herpin A."/>
            <person name="Takehana Y."/>
            <person name="Naruse K."/>
            <person name="Ansai S."/>
            <person name="Kawaguchi M."/>
        </authorList>
    </citation>
    <scope>NUCLEOTIDE SEQUENCE [LARGE SCALE GENOMIC DNA]</scope>
    <source>
        <strain evidence="7">RS831</strain>
        <tissue evidence="7">Whole body</tissue>
    </source>
</reference>
<dbReference type="PANTHER" id="PTHR22896:SF3">
    <property type="entry name" value="CDK5 AND ABL1 ENZYME SUBSTRATE 2"/>
    <property type="match status" value="1"/>
</dbReference>
<dbReference type="FunFam" id="1.10.472.10:FF:000020">
    <property type="entry name" value="CDK5 and ABL1 enzyme substrate 1"/>
    <property type="match status" value="1"/>
</dbReference>
<name>A0A437D7F9_ORYJA</name>
<sequence>MKSVILFSTTRAVTTASSSTKLLRRLRSIQQLYQQFSCSSSDLVQMYRIKSGTDSMAAAACGQQGAAITAAGSSKKPLSTREFNRRNRENSRRRQAALLFLTNISLDGRPVQSSSSEDGGIRHKETDFEGTNDGGGAAGAAGDLCPETGHNGSYGTFPSLSVSVSCGNVTPSPASRAGLPVPPILVLPSDAGFNDAGSADVFLGGRRGSFPSPGNTNLLSPSHSNSSLLPSPLGPRKSSTLLSVQSCNSVSSEPRHRTRNLSGGSPRPRQTKKIHFIKNMKQYDTRGSRIVLICAKRSLCAAFSVLPYGESFYLSDPTLNHPRRRHSSGNISSTLEMLPGLEGFHLDPYGRSVSYAQFLYPTNALVRQKPTSASDLTLQIPVSRSTHSMPGRSCPPSRLNSTVGLDLGVEDVTDYNPNLLSDPQWPCGKHKRVLIFASYMTTVIEYVKPSDLKKDMNETFKEKFPHVKLTLSKIRSLKREMKAIGEDCCLQPVTVAMAFVYFEKLVLQGRLNKSNRKLVSAACILLAAKISSDLKKQEVKHLIDKLEERFRISRKELIFFEFTILVALEMALYLPESHVMPHYRRLLQQQW</sequence>
<dbReference type="GO" id="GO:0005829">
    <property type="term" value="C:cytosol"/>
    <property type="evidence" value="ECO:0007669"/>
    <property type="project" value="UniProtKB-ARBA"/>
</dbReference>
<feature type="compositionally biased region" description="Basic and acidic residues" evidence="5">
    <location>
        <begin position="82"/>
        <end position="91"/>
    </location>
</feature>
<keyword evidence="8" id="KW-1185">Reference proteome</keyword>
<dbReference type="Proteomes" id="UP000283210">
    <property type="component" value="Chromosome 7"/>
</dbReference>
<evidence type="ECO:0000256" key="3">
    <source>
        <dbReference type="ARBA" id="ARBA00022618"/>
    </source>
</evidence>
<organism evidence="7 8">
    <name type="scientific">Oryzias javanicus</name>
    <name type="common">Javanese ricefish</name>
    <name type="synonym">Aplocheilus javanicus</name>
    <dbReference type="NCBI Taxonomy" id="123683"/>
    <lineage>
        <taxon>Eukaryota</taxon>
        <taxon>Metazoa</taxon>
        <taxon>Chordata</taxon>
        <taxon>Craniata</taxon>
        <taxon>Vertebrata</taxon>
        <taxon>Euteleostomi</taxon>
        <taxon>Actinopterygii</taxon>
        <taxon>Neopterygii</taxon>
        <taxon>Teleostei</taxon>
        <taxon>Neoteleostei</taxon>
        <taxon>Acanthomorphata</taxon>
        <taxon>Ovalentaria</taxon>
        <taxon>Atherinomorphae</taxon>
        <taxon>Beloniformes</taxon>
        <taxon>Adrianichthyidae</taxon>
        <taxon>Oryziinae</taxon>
        <taxon>Oryzias</taxon>
    </lineage>
</organism>
<evidence type="ECO:0000256" key="5">
    <source>
        <dbReference type="SAM" id="MobiDB-lite"/>
    </source>
</evidence>
<feature type="domain" description="Cyclin N-terminal" evidence="6">
    <location>
        <begin position="481"/>
        <end position="572"/>
    </location>
</feature>
<gene>
    <name evidence="7" type="ORF">OJAV_G00070960</name>
</gene>